<dbReference type="GO" id="GO:0004151">
    <property type="term" value="F:dihydroorotase activity"/>
    <property type="evidence" value="ECO:0007669"/>
    <property type="project" value="UniProtKB-UniRule"/>
</dbReference>
<dbReference type="KEGG" id="broo:brsh051_24100"/>
<evidence type="ECO:0000256" key="2">
    <source>
        <dbReference type="ARBA" id="ARBA00010286"/>
    </source>
</evidence>
<dbReference type="PROSITE" id="PS00483">
    <property type="entry name" value="DIHYDROOROTASE_2"/>
    <property type="match status" value="1"/>
</dbReference>
<evidence type="ECO:0000259" key="7">
    <source>
        <dbReference type="Pfam" id="PF12890"/>
    </source>
</evidence>
<dbReference type="CDD" id="cd01317">
    <property type="entry name" value="DHOase_IIa"/>
    <property type="match status" value="1"/>
</dbReference>
<feature type="binding site" evidence="6">
    <location>
        <position position="225"/>
    </location>
    <ligand>
        <name>Zn(2+)</name>
        <dbReference type="ChEBI" id="CHEBI:29105"/>
        <label>2</label>
    </ligand>
</feature>
<dbReference type="Gene3D" id="3.20.20.140">
    <property type="entry name" value="Metal-dependent hydrolases"/>
    <property type="match status" value="1"/>
</dbReference>
<evidence type="ECO:0000256" key="3">
    <source>
        <dbReference type="ARBA" id="ARBA00022723"/>
    </source>
</evidence>
<dbReference type="EC" id="3.5.2.3" evidence="6"/>
<keyword evidence="3 6" id="KW-0479">Metal-binding</keyword>
<feature type="binding site" evidence="6">
    <location>
        <begin position="316"/>
        <end position="317"/>
    </location>
    <ligand>
        <name>substrate</name>
    </ligand>
</feature>
<dbReference type="InterPro" id="IPR002195">
    <property type="entry name" value="Dihydroorotase_CS"/>
</dbReference>
<dbReference type="PANTHER" id="PTHR43668:SF2">
    <property type="entry name" value="ALLANTOINASE"/>
    <property type="match status" value="1"/>
</dbReference>
<feature type="binding site" evidence="6">
    <location>
        <position position="298"/>
    </location>
    <ligand>
        <name>Zn(2+)</name>
        <dbReference type="ChEBI" id="CHEBI:29105"/>
        <label>1</label>
    </ligand>
</feature>
<comment type="catalytic activity">
    <reaction evidence="6">
        <text>(S)-dihydroorotate + H2O = N-carbamoyl-L-aspartate + H(+)</text>
        <dbReference type="Rhea" id="RHEA:24296"/>
        <dbReference type="ChEBI" id="CHEBI:15377"/>
        <dbReference type="ChEBI" id="CHEBI:15378"/>
        <dbReference type="ChEBI" id="CHEBI:30864"/>
        <dbReference type="ChEBI" id="CHEBI:32814"/>
        <dbReference type="EC" id="3.5.2.3"/>
    </reaction>
</comment>
<evidence type="ECO:0000313" key="9">
    <source>
        <dbReference type="Proteomes" id="UP001431656"/>
    </source>
</evidence>
<feature type="binding site" evidence="6">
    <location>
        <begin position="54"/>
        <end position="56"/>
    </location>
    <ligand>
        <name>substrate</name>
    </ligand>
</feature>
<dbReference type="InterPro" id="IPR032466">
    <property type="entry name" value="Metal_Hydrolase"/>
</dbReference>
<reference evidence="8" key="1">
    <citation type="journal article" date="2024" name="Int. J. Syst. Evol. Microbiol.">
        <title>Brooklawnia propionicigenes sp. nov., a facultatively anaerobic, propionate-producing bacterium isolated from a methanogenic reactor treating waste from cattle farms.</title>
        <authorList>
            <person name="Akita Y."/>
            <person name="Ueki A."/>
            <person name="Tonouchi A."/>
            <person name="Sugawara Y."/>
            <person name="Honma S."/>
            <person name="Kaku N."/>
            <person name="Ueki K."/>
        </authorList>
    </citation>
    <scope>NUCLEOTIDE SEQUENCE</scope>
    <source>
        <strain evidence="8">SH051</strain>
    </source>
</reference>
<feature type="active site" evidence="6">
    <location>
        <position position="298"/>
    </location>
</feature>
<gene>
    <name evidence="6" type="primary">pyrC</name>
    <name evidence="8" type="ORF">brsh051_24100</name>
</gene>
<keyword evidence="6" id="KW-0862">Zinc</keyword>
<comment type="pathway">
    <text evidence="6">Pyrimidine metabolism; UMP biosynthesis via de novo pathway; (S)-dihydroorotate from bicarbonate: step 3/3.</text>
</comment>
<feature type="binding site" evidence="6">
    <location>
        <position position="144"/>
    </location>
    <ligand>
        <name>Zn(2+)</name>
        <dbReference type="ChEBI" id="CHEBI:29105"/>
        <label>1</label>
    </ligand>
</feature>
<protein>
    <recommendedName>
        <fullName evidence="6">Dihydroorotase</fullName>
        <shortName evidence="6">DHOase</shortName>
        <ecNumber evidence="6">3.5.2.3</ecNumber>
    </recommendedName>
</protein>
<dbReference type="GO" id="GO:0005737">
    <property type="term" value="C:cytoplasm"/>
    <property type="evidence" value="ECO:0007669"/>
    <property type="project" value="TreeGrafter"/>
</dbReference>
<feature type="binding site" evidence="6">
    <location>
        <position position="86"/>
    </location>
    <ligand>
        <name>substrate</name>
    </ligand>
</feature>
<comment type="function">
    <text evidence="1 6">Catalyzes the reversible cyclization of carbamoyl aspartate to dihydroorotate.</text>
</comment>
<dbReference type="SUPFAM" id="SSF51556">
    <property type="entry name" value="Metallo-dependent hydrolases"/>
    <property type="match status" value="1"/>
</dbReference>
<evidence type="ECO:0000256" key="6">
    <source>
        <dbReference type="HAMAP-Rule" id="MF_00220"/>
    </source>
</evidence>
<dbReference type="InterPro" id="IPR011059">
    <property type="entry name" value="Metal-dep_hydrolase_composite"/>
</dbReference>
<comment type="similarity">
    <text evidence="2 6">Belongs to the metallo-dependent hydrolases superfamily. DHOase family. Class I DHOase subfamily.</text>
</comment>
<dbReference type="EMBL" id="AP028056">
    <property type="protein sequence ID" value="BEH03129.1"/>
    <property type="molecule type" value="Genomic_DNA"/>
</dbReference>
<feature type="binding site" evidence="6">
    <location>
        <position position="171"/>
    </location>
    <ligand>
        <name>Zn(2+)</name>
        <dbReference type="ChEBI" id="CHEBI:29105"/>
        <label>2</label>
    </ligand>
</feature>
<dbReference type="PANTHER" id="PTHR43668">
    <property type="entry name" value="ALLANTOINASE"/>
    <property type="match status" value="1"/>
</dbReference>
<feature type="binding site" evidence="6">
    <location>
        <position position="54"/>
    </location>
    <ligand>
        <name>Zn(2+)</name>
        <dbReference type="ChEBI" id="CHEBI:29105"/>
        <label>1</label>
    </ligand>
</feature>
<feature type="binding site" evidence="6">
    <location>
        <position position="302"/>
    </location>
    <ligand>
        <name>substrate</name>
    </ligand>
</feature>
<keyword evidence="5 6" id="KW-0665">Pyrimidine biosynthesis</keyword>
<dbReference type="AlphaFoldDB" id="A0AAN0MIG1"/>
<dbReference type="HAMAP" id="MF_00220_B">
    <property type="entry name" value="PyrC_classI_B"/>
    <property type="match status" value="1"/>
</dbReference>
<feature type="binding site" evidence="6">
    <location>
        <position position="144"/>
    </location>
    <ligand>
        <name>Zn(2+)</name>
        <dbReference type="ChEBI" id="CHEBI:29105"/>
        <label>2</label>
    </ligand>
</feature>
<evidence type="ECO:0000313" key="8">
    <source>
        <dbReference type="EMBL" id="BEH03129.1"/>
    </source>
</evidence>
<dbReference type="Gene3D" id="2.30.40.10">
    <property type="entry name" value="Urease, subunit C, domain 1"/>
    <property type="match status" value="1"/>
</dbReference>
<evidence type="ECO:0000256" key="4">
    <source>
        <dbReference type="ARBA" id="ARBA00022801"/>
    </source>
</evidence>
<comment type="cofactor">
    <cofactor evidence="6">
        <name>Zn(2+)</name>
        <dbReference type="ChEBI" id="CHEBI:29105"/>
    </cofactor>
    <text evidence="6">Binds 2 Zn(2+) ions per subunit.</text>
</comment>
<evidence type="ECO:0000256" key="5">
    <source>
        <dbReference type="ARBA" id="ARBA00022975"/>
    </source>
</evidence>
<dbReference type="InterPro" id="IPR050138">
    <property type="entry name" value="DHOase/Allantoinase_Hydrolase"/>
</dbReference>
<dbReference type="RefSeq" id="WP_286265348.1">
    <property type="nucleotide sequence ID" value="NZ_AP028056.1"/>
</dbReference>
<name>A0AAN0MIG1_9ACTN</name>
<feature type="domain" description="Dihydroorotase catalytic" evidence="7">
    <location>
        <begin position="43"/>
        <end position="231"/>
    </location>
</feature>
<dbReference type="InterPro" id="IPR004722">
    <property type="entry name" value="DHOase"/>
</dbReference>
<keyword evidence="9" id="KW-1185">Reference proteome</keyword>
<dbReference type="GO" id="GO:0044205">
    <property type="term" value="P:'de novo' UMP biosynthetic process"/>
    <property type="evidence" value="ECO:0007669"/>
    <property type="project" value="UniProtKB-UniRule"/>
</dbReference>
<dbReference type="SUPFAM" id="SSF51338">
    <property type="entry name" value="Composite domain of metallo-dependent hydrolases"/>
    <property type="match status" value="1"/>
</dbReference>
<dbReference type="Pfam" id="PF12890">
    <property type="entry name" value="DHOase"/>
    <property type="match status" value="1"/>
</dbReference>
<dbReference type="GO" id="GO:0004038">
    <property type="term" value="F:allantoinase activity"/>
    <property type="evidence" value="ECO:0007669"/>
    <property type="project" value="TreeGrafter"/>
</dbReference>
<proteinExistence type="inferred from homology"/>
<keyword evidence="4 6" id="KW-0378">Hydrolase</keyword>
<organism evidence="8 9">
    <name type="scientific">Brooklawnia propionicigenes</name>
    <dbReference type="NCBI Taxonomy" id="3041175"/>
    <lineage>
        <taxon>Bacteria</taxon>
        <taxon>Bacillati</taxon>
        <taxon>Actinomycetota</taxon>
        <taxon>Actinomycetes</taxon>
        <taxon>Propionibacteriales</taxon>
        <taxon>Propionibacteriaceae</taxon>
        <taxon>Brooklawnia</taxon>
    </lineage>
</organism>
<evidence type="ECO:0000256" key="1">
    <source>
        <dbReference type="ARBA" id="ARBA00002368"/>
    </source>
</evidence>
<sequence>MSSYTIKGARSSQGEPLELHIADGHLVAEMAPGAEVIEADGLLALPGFVDMHTHLREPGFEASETVASGTACAARGGFTAVFAMANTDPVTDSVARAAHIAALGRAAGNAEVFPVGSITIGLAGERLSPIAEMAAAGVRMFSDDGRCVMNSALMREALQLSAVHGVIIAQHSQDHVLAGPEAAADERSVAADLGLTGWPWAAESTIIARDVQLAELTGGHLHACHITTAESVEVVRWAKARGVQVTAEVTPHHLLLDSQHLRALDTTFKVNPPLRGSEDIEALRAALADGTIDVIGTDHAPHDPAAKQGDFAHAKPGMLGLEQALASVLETMVNTGRMGWTDVVRVMSAMPARITGASGQGGALRPGEVANLVLVDPVRRARVDRERSSSASRNNPYHGLELPDPIEMTFYSGHLSYSRRS</sequence>
<dbReference type="InterPro" id="IPR024403">
    <property type="entry name" value="DHOase_cat"/>
</dbReference>
<dbReference type="GO" id="GO:0006145">
    <property type="term" value="P:purine nucleobase catabolic process"/>
    <property type="evidence" value="ECO:0007669"/>
    <property type="project" value="TreeGrafter"/>
</dbReference>
<feature type="binding site" evidence="6">
    <location>
        <position position="52"/>
    </location>
    <ligand>
        <name>Zn(2+)</name>
        <dbReference type="ChEBI" id="CHEBI:29105"/>
        <label>1</label>
    </ligand>
</feature>
<dbReference type="Proteomes" id="UP001431656">
    <property type="component" value="Chromosome"/>
</dbReference>
<accession>A0AAN0MIG1</accession>
<dbReference type="NCBIfam" id="TIGR00857">
    <property type="entry name" value="pyrC_multi"/>
    <property type="match status" value="1"/>
</dbReference>
<feature type="binding site" evidence="6">
    <location>
        <position position="271"/>
    </location>
    <ligand>
        <name>substrate</name>
    </ligand>
</feature>
<dbReference type="GO" id="GO:0008270">
    <property type="term" value="F:zinc ion binding"/>
    <property type="evidence" value="ECO:0007669"/>
    <property type="project" value="UniProtKB-UniRule"/>
</dbReference>